<feature type="region of interest" description="Disordered" evidence="1">
    <location>
        <begin position="262"/>
        <end position="290"/>
    </location>
</feature>
<gene>
    <name evidence="3" type="ORF">GCM10022223_25010</name>
</gene>
<evidence type="ECO:0000256" key="1">
    <source>
        <dbReference type="SAM" id="MobiDB-lite"/>
    </source>
</evidence>
<dbReference type="EMBL" id="BAAAZO010000003">
    <property type="protein sequence ID" value="GAA3608008.1"/>
    <property type="molecule type" value="Genomic_DNA"/>
</dbReference>
<proteinExistence type="predicted"/>
<evidence type="ECO:0000313" key="3">
    <source>
        <dbReference type="EMBL" id="GAA3608008.1"/>
    </source>
</evidence>
<feature type="compositionally biased region" description="Acidic residues" evidence="1">
    <location>
        <begin position="36"/>
        <end position="45"/>
    </location>
</feature>
<feature type="compositionally biased region" description="Pro residues" evidence="1">
    <location>
        <begin position="204"/>
        <end position="214"/>
    </location>
</feature>
<organism evidence="3 4">
    <name type="scientific">Kineosporia mesophila</name>
    <dbReference type="NCBI Taxonomy" id="566012"/>
    <lineage>
        <taxon>Bacteria</taxon>
        <taxon>Bacillati</taxon>
        <taxon>Actinomycetota</taxon>
        <taxon>Actinomycetes</taxon>
        <taxon>Kineosporiales</taxon>
        <taxon>Kineosporiaceae</taxon>
        <taxon>Kineosporia</taxon>
    </lineage>
</organism>
<keyword evidence="2" id="KW-0472">Membrane</keyword>
<evidence type="ECO:0000313" key="4">
    <source>
        <dbReference type="Proteomes" id="UP001501074"/>
    </source>
</evidence>
<feature type="transmembrane region" description="Helical" evidence="2">
    <location>
        <begin position="238"/>
        <end position="258"/>
    </location>
</feature>
<accession>A0ABP6ZFL3</accession>
<keyword evidence="4" id="KW-1185">Reference proteome</keyword>
<reference evidence="4" key="1">
    <citation type="journal article" date="2019" name="Int. J. Syst. Evol. Microbiol.">
        <title>The Global Catalogue of Microorganisms (GCM) 10K type strain sequencing project: providing services to taxonomists for standard genome sequencing and annotation.</title>
        <authorList>
            <consortium name="The Broad Institute Genomics Platform"/>
            <consortium name="The Broad Institute Genome Sequencing Center for Infectious Disease"/>
            <person name="Wu L."/>
            <person name="Ma J."/>
        </authorList>
    </citation>
    <scope>NUCLEOTIDE SEQUENCE [LARGE SCALE GENOMIC DNA]</scope>
    <source>
        <strain evidence="4">JCM 16902</strain>
    </source>
</reference>
<feature type="compositionally biased region" description="Basic and acidic residues" evidence="1">
    <location>
        <begin position="14"/>
        <end position="27"/>
    </location>
</feature>
<feature type="compositionally biased region" description="Pro residues" evidence="1">
    <location>
        <begin position="106"/>
        <end position="115"/>
    </location>
</feature>
<keyword evidence="2" id="KW-0812">Transmembrane</keyword>
<feature type="region of interest" description="Disordered" evidence="1">
    <location>
        <begin position="1"/>
        <end position="223"/>
    </location>
</feature>
<dbReference type="NCBIfam" id="NF046077">
    <property type="entry name" value="LPS_M949_RS01915"/>
    <property type="match status" value="1"/>
</dbReference>
<evidence type="ECO:0000256" key="2">
    <source>
        <dbReference type="SAM" id="Phobius"/>
    </source>
</evidence>
<dbReference type="InterPro" id="IPR058148">
    <property type="entry name" value="M949_RS01915-like_dom"/>
</dbReference>
<dbReference type="RefSeq" id="WP_231483750.1">
    <property type="nucleotide sequence ID" value="NZ_BAAAZO010000003.1"/>
</dbReference>
<comment type="caution">
    <text evidence="3">The sequence shown here is derived from an EMBL/GenBank/DDBJ whole genome shotgun (WGS) entry which is preliminary data.</text>
</comment>
<feature type="compositionally biased region" description="Low complexity" evidence="1">
    <location>
        <begin position="265"/>
        <end position="280"/>
    </location>
</feature>
<feature type="compositionally biased region" description="Pro residues" evidence="1">
    <location>
        <begin position="59"/>
        <end position="74"/>
    </location>
</feature>
<dbReference type="Proteomes" id="UP001501074">
    <property type="component" value="Unassembled WGS sequence"/>
</dbReference>
<protein>
    <submittedName>
        <fullName evidence="3">Uncharacterized protein</fullName>
    </submittedName>
</protein>
<sequence>MDDEQGPWWTRPPEPGRVRIRDEERDASSGSSGASSDDEGSDPYDAELYRPGANDPTRAYPPPPAPDNQPPAEMPPADFVAPQNAAVTMELPMLGDGTALDAYGLPPAPPAPPASPAEAAPPGVAPAGPKPPKAPIRRVAAPERVATPEPPKPAKPRRSVPEDRNAYAPPQNGDIWATFSGPIPLPDEVLAQQGRAPQSAKPARPAPAPAPAPEPAGGGGDKSPLQQFLTVQVPEARFVLIAVAGGLVVLLIVLVALLSGRGNSPDETPTAAPETTPSTELSGSEPKGLSNVKRVTASRLLQRAGVSAGGQIVSAFTWQDTNGKNLAVTIKVPTSRGKTTLKVIQVARLETKDPQVLRSMTDPDLPQCKSGRAGGQAGFAKNGLKIRDLDSDGTAEVMAGWSSRCGGATTASEAKLALVSDGDKYIIRGAGVVGGQTGSTAPAPSAGDWPAGYYSTVAKLYAQMFFPVTK</sequence>
<keyword evidence="2" id="KW-1133">Transmembrane helix</keyword>
<name>A0ABP6ZFL3_9ACTN</name>
<feature type="compositionally biased region" description="Low complexity" evidence="1">
    <location>
        <begin position="116"/>
        <end position="127"/>
    </location>
</feature>